<organism evidence="3 4">
    <name type="scientific">Pseudalkalibacillus berkeleyi</name>
    <dbReference type="NCBI Taxonomy" id="1069813"/>
    <lineage>
        <taxon>Bacteria</taxon>
        <taxon>Bacillati</taxon>
        <taxon>Bacillota</taxon>
        <taxon>Bacilli</taxon>
        <taxon>Bacillales</taxon>
        <taxon>Fictibacillaceae</taxon>
        <taxon>Pseudalkalibacillus</taxon>
    </lineage>
</organism>
<evidence type="ECO:0000313" key="4">
    <source>
        <dbReference type="Proteomes" id="UP001649381"/>
    </source>
</evidence>
<accession>A0ABS9H0R9</accession>
<dbReference type="SUPFAM" id="SSF53474">
    <property type="entry name" value="alpha/beta-Hydrolases"/>
    <property type="match status" value="1"/>
</dbReference>
<dbReference type="InterPro" id="IPR050266">
    <property type="entry name" value="AB_hydrolase_sf"/>
</dbReference>
<dbReference type="PANTHER" id="PTHR43798:SF31">
    <property type="entry name" value="AB HYDROLASE SUPERFAMILY PROTEIN YCLE"/>
    <property type="match status" value="1"/>
</dbReference>
<sequence>MTKWKGKIVETNRGKFEIFIRGEGKPVCVAHHYSEFNETGDHFANTFTHKYKTILINLRGTGRSEGYKLDKELSMEETVKDLEAIRVSLGYEQWSFAGHSTGGMLGLRYAIDHPNSLNYLIVVGSAASGNYADTEESIYHPDHPDFEYMQDLIIQLKSKSLHPDERKLIARERTKLSLSDPEKYESYFSADLFKKIAPERLSFFSEHEFSSFDFRKDLPSVQTPTLIICGENDVQCPIRYSEEMHQLMEQSTFIRFQFSNHYPFLEEKERFQMAVRSFMS</sequence>
<keyword evidence="4" id="KW-1185">Reference proteome</keyword>
<protein>
    <submittedName>
        <fullName evidence="3">Alpha/beta hydrolase</fullName>
    </submittedName>
</protein>
<evidence type="ECO:0000256" key="1">
    <source>
        <dbReference type="ARBA" id="ARBA00022801"/>
    </source>
</evidence>
<gene>
    <name evidence="3" type="ORF">L2716_12745</name>
</gene>
<dbReference type="Pfam" id="PF00561">
    <property type="entry name" value="Abhydrolase_1"/>
    <property type="match status" value="1"/>
</dbReference>
<feature type="domain" description="AB hydrolase-1" evidence="2">
    <location>
        <begin position="39"/>
        <end position="267"/>
    </location>
</feature>
<proteinExistence type="predicted"/>
<evidence type="ECO:0000313" key="3">
    <source>
        <dbReference type="EMBL" id="MCF6138598.1"/>
    </source>
</evidence>
<dbReference type="InterPro" id="IPR000073">
    <property type="entry name" value="AB_hydrolase_1"/>
</dbReference>
<dbReference type="EMBL" id="JAKIJS010000001">
    <property type="protein sequence ID" value="MCF6138598.1"/>
    <property type="molecule type" value="Genomic_DNA"/>
</dbReference>
<dbReference type="PRINTS" id="PR00111">
    <property type="entry name" value="ABHYDROLASE"/>
</dbReference>
<keyword evidence="1 3" id="KW-0378">Hydrolase</keyword>
<dbReference type="Proteomes" id="UP001649381">
    <property type="component" value="Unassembled WGS sequence"/>
</dbReference>
<dbReference type="PANTHER" id="PTHR43798">
    <property type="entry name" value="MONOACYLGLYCEROL LIPASE"/>
    <property type="match status" value="1"/>
</dbReference>
<dbReference type="InterPro" id="IPR029058">
    <property type="entry name" value="AB_hydrolase_fold"/>
</dbReference>
<comment type="caution">
    <text evidence="3">The sequence shown here is derived from an EMBL/GenBank/DDBJ whole genome shotgun (WGS) entry which is preliminary data.</text>
</comment>
<dbReference type="RefSeq" id="WP_236335769.1">
    <property type="nucleotide sequence ID" value="NZ_JAKIJS010000001.1"/>
</dbReference>
<dbReference type="Gene3D" id="3.40.50.1820">
    <property type="entry name" value="alpha/beta hydrolase"/>
    <property type="match status" value="1"/>
</dbReference>
<reference evidence="3 4" key="1">
    <citation type="submission" date="2022-01" db="EMBL/GenBank/DDBJ databases">
        <title>Alkalihalobacillus sp. EGI L200015, a novel bacterium isolated from a salt lake sediment.</title>
        <authorList>
            <person name="Gao L."/>
            <person name="Fang B.-Z."/>
            <person name="Li W.-J."/>
        </authorList>
    </citation>
    <scope>NUCLEOTIDE SEQUENCE [LARGE SCALE GENOMIC DNA]</scope>
    <source>
        <strain evidence="3 4">KCTC 12718</strain>
    </source>
</reference>
<evidence type="ECO:0000259" key="2">
    <source>
        <dbReference type="Pfam" id="PF00561"/>
    </source>
</evidence>
<dbReference type="GO" id="GO:0016787">
    <property type="term" value="F:hydrolase activity"/>
    <property type="evidence" value="ECO:0007669"/>
    <property type="project" value="UniProtKB-KW"/>
</dbReference>
<name>A0ABS9H0R9_9BACL</name>